<dbReference type="Proteomes" id="UP000187203">
    <property type="component" value="Unassembled WGS sequence"/>
</dbReference>
<name>A0A1R3GHT7_9ROSI</name>
<proteinExistence type="predicted"/>
<sequence>MEDQATNLNNGEEATAVNFNVYVFVAVDLLKGGNKNLECKDVFQFDLKTLLASDQDMGNPFLKFDLRRQGFVPTNIGEVLVPLKDLSVNSEDLSDM</sequence>
<dbReference type="AlphaFoldDB" id="A0A1R3GHT7"/>
<dbReference type="EMBL" id="AWUE01022512">
    <property type="protein sequence ID" value="OMO57631.1"/>
    <property type="molecule type" value="Genomic_DNA"/>
</dbReference>
<organism evidence="1 2">
    <name type="scientific">Corchorus olitorius</name>
    <dbReference type="NCBI Taxonomy" id="93759"/>
    <lineage>
        <taxon>Eukaryota</taxon>
        <taxon>Viridiplantae</taxon>
        <taxon>Streptophyta</taxon>
        <taxon>Embryophyta</taxon>
        <taxon>Tracheophyta</taxon>
        <taxon>Spermatophyta</taxon>
        <taxon>Magnoliopsida</taxon>
        <taxon>eudicotyledons</taxon>
        <taxon>Gunneridae</taxon>
        <taxon>Pentapetalae</taxon>
        <taxon>rosids</taxon>
        <taxon>malvids</taxon>
        <taxon>Malvales</taxon>
        <taxon>Malvaceae</taxon>
        <taxon>Grewioideae</taxon>
        <taxon>Apeibeae</taxon>
        <taxon>Corchorus</taxon>
    </lineage>
</organism>
<comment type="caution">
    <text evidence="1">The sequence shown here is derived from an EMBL/GenBank/DDBJ whole genome shotgun (WGS) entry which is preliminary data.</text>
</comment>
<gene>
    <name evidence="1" type="ORF">COLO4_35226</name>
</gene>
<reference evidence="2" key="1">
    <citation type="submission" date="2013-09" db="EMBL/GenBank/DDBJ databases">
        <title>Corchorus olitorius genome sequencing.</title>
        <authorList>
            <person name="Alam M."/>
            <person name="Haque M.S."/>
            <person name="Islam M.S."/>
            <person name="Emdad E.M."/>
            <person name="Islam M.M."/>
            <person name="Ahmed B."/>
            <person name="Halim A."/>
            <person name="Hossen Q.M.M."/>
            <person name="Hossain M.Z."/>
            <person name="Ahmed R."/>
            <person name="Khan M.M."/>
            <person name="Islam R."/>
            <person name="Rashid M.M."/>
            <person name="Khan S.A."/>
            <person name="Rahman M.S."/>
            <person name="Alam M."/>
            <person name="Yahiya A.S."/>
            <person name="Khan M.S."/>
            <person name="Azam M.S."/>
            <person name="Haque T."/>
            <person name="Lashkar M.Z.H."/>
            <person name="Akhand A.I."/>
            <person name="Morshed G."/>
            <person name="Roy S."/>
            <person name="Uddin K.S."/>
            <person name="Rabeya T."/>
            <person name="Hossain A.S."/>
            <person name="Chowdhury A."/>
            <person name="Snigdha A.R."/>
            <person name="Mortoza M.S."/>
            <person name="Matin S.A."/>
            <person name="Hoque S.M.E."/>
            <person name="Islam M.K."/>
            <person name="Roy D.K."/>
            <person name="Haider R."/>
            <person name="Moosa M.M."/>
            <person name="Elias S.M."/>
            <person name="Hasan A.M."/>
            <person name="Jahan S."/>
            <person name="Shafiuddin M."/>
            <person name="Mahmood N."/>
            <person name="Shommy N.S."/>
        </authorList>
    </citation>
    <scope>NUCLEOTIDE SEQUENCE [LARGE SCALE GENOMIC DNA]</scope>
    <source>
        <strain evidence="2">cv. O-4</strain>
    </source>
</reference>
<accession>A0A1R3GHT7</accession>
<evidence type="ECO:0000313" key="2">
    <source>
        <dbReference type="Proteomes" id="UP000187203"/>
    </source>
</evidence>
<protein>
    <submittedName>
        <fullName evidence="1">Uncharacterized protein</fullName>
    </submittedName>
</protein>
<dbReference type="OrthoDB" id="1068731at2759"/>
<evidence type="ECO:0000313" key="1">
    <source>
        <dbReference type="EMBL" id="OMO57631.1"/>
    </source>
</evidence>
<keyword evidence="2" id="KW-1185">Reference proteome</keyword>